<name>A0A074VDD1_9NEIS</name>
<protein>
    <submittedName>
        <fullName evidence="1">Uncharacterized protein</fullName>
    </submittedName>
</protein>
<evidence type="ECO:0000313" key="1">
    <source>
        <dbReference type="EMBL" id="KEQ01827.1"/>
    </source>
</evidence>
<comment type="caution">
    <text evidence="1">The sequence shown here is derived from an EMBL/GenBank/DDBJ whole genome shotgun (WGS) entry which is preliminary data.</text>
</comment>
<proteinExistence type="predicted"/>
<dbReference type="Proteomes" id="UP000027644">
    <property type="component" value="Unassembled WGS sequence"/>
</dbReference>
<gene>
    <name evidence="1" type="ORF">SASC598J21_003950</name>
</gene>
<sequence length="54" mass="6146">MYFVDRSAVVLKPAQAFLDWLKSTSDDLPELTLSQLQSNCTTLLVPEFETPEQE</sequence>
<evidence type="ECO:0000313" key="2">
    <source>
        <dbReference type="Proteomes" id="UP000027644"/>
    </source>
</evidence>
<reference evidence="1 2" key="1">
    <citation type="journal article" date="2014" name="PLoS Genet.">
        <title>Hidden diversity in honey bee gut symbionts detected by single-cell genomics.</title>
        <authorList>
            <person name="Engel P."/>
            <person name="Stepanauskas R."/>
            <person name="Moran N."/>
        </authorList>
    </citation>
    <scope>NUCLEOTIDE SEQUENCE [LARGE SCALE GENOMIC DNA]</scope>
    <source>
        <strain evidence="1 2">SCGC AB-598-J21</strain>
    </source>
</reference>
<organism evidence="1 2">
    <name type="scientific">Snodgrassella alvi SCGC AB-598-J21</name>
    <dbReference type="NCBI Taxonomy" id="1385367"/>
    <lineage>
        <taxon>Bacteria</taxon>
        <taxon>Pseudomonadati</taxon>
        <taxon>Pseudomonadota</taxon>
        <taxon>Betaproteobacteria</taxon>
        <taxon>Neisseriales</taxon>
        <taxon>Neisseriaceae</taxon>
        <taxon>Snodgrassella</taxon>
    </lineage>
</organism>
<dbReference type="EMBL" id="AVQL01000296">
    <property type="protein sequence ID" value="KEQ01827.1"/>
    <property type="molecule type" value="Genomic_DNA"/>
</dbReference>
<accession>A0A074VDD1</accession>
<dbReference type="AlphaFoldDB" id="A0A074VDD1"/>